<evidence type="ECO:0000256" key="1">
    <source>
        <dbReference type="SAM" id="Phobius"/>
    </source>
</evidence>
<dbReference type="EMBL" id="MHRX01000052">
    <property type="protein sequence ID" value="OHA32154.1"/>
    <property type="molecule type" value="Genomic_DNA"/>
</dbReference>
<dbReference type="STRING" id="1802319.A2928_00480"/>
<feature type="transmembrane region" description="Helical" evidence="1">
    <location>
        <begin position="6"/>
        <end position="23"/>
    </location>
</feature>
<dbReference type="InterPro" id="IPR011041">
    <property type="entry name" value="Quinoprot_gluc/sorb_DH_b-prop"/>
</dbReference>
<protein>
    <recommendedName>
        <fullName evidence="2">Glucose/Sorbosone dehydrogenase domain-containing protein</fullName>
    </recommendedName>
</protein>
<dbReference type="InterPro" id="IPR011042">
    <property type="entry name" value="6-blade_b-propeller_TolB-like"/>
</dbReference>
<sequence>MNRYKTFHWIALFVFIAATVFILKKGAEEENSENTEITNNGEEQSVIAQNLSVPWEVLTLPDGTFLVSERVGTIARIRGEVITRTRVDAGAAGEGGLLGLALHPRFEQNNFLYVYVTRQQGGGFSNAILRFVYDPKGNVLRAEKVILENIPGATYHDGGRLAFGPDRYLYITTGDAGVERSGQDKNSLAGKILRVDENGGIPADNPFGTAVWSYGHRNPQGLAWDHAGNLWSTEHGRSGVLSGYDELNLIVKGGNYGWPDIQGSESRHGMIAPVIHSGASDTWAPASLSHREGKLYWGGLRGEAVYEVVIEGERAEGPTEYFKRLYGRIRSVIAVPGENYFLISTSNIDGRGAVREGDDKLLKIPFLD</sequence>
<dbReference type="PANTHER" id="PTHR19328:SF13">
    <property type="entry name" value="HIPL1 PROTEIN"/>
    <property type="match status" value="1"/>
</dbReference>
<organism evidence="3 4">
    <name type="scientific">Candidatus Taylorbacteria bacterium RIFCSPLOWO2_01_FULL_45_15b</name>
    <dbReference type="NCBI Taxonomy" id="1802319"/>
    <lineage>
        <taxon>Bacteria</taxon>
        <taxon>Candidatus Tayloriibacteriota</taxon>
    </lineage>
</organism>
<dbReference type="Gene3D" id="2.120.10.30">
    <property type="entry name" value="TolB, C-terminal domain"/>
    <property type="match status" value="1"/>
</dbReference>
<accession>A0A1G2N7S2</accession>
<reference evidence="3 4" key="1">
    <citation type="journal article" date="2016" name="Nat. Commun.">
        <title>Thousands of microbial genomes shed light on interconnected biogeochemical processes in an aquifer system.</title>
        <authorList>
            <person name="Anantharaman K."/>
            <person name="Brown C.T."/>
            <person name="Hug L.A."/>
            <person name="Sharon I."/>
            <person name="Castelle C.J."/>
            <person name="Probst A.J."/>
            <person name="Thomas B.C."/>
            <person name="Singh A."/>
            <person name="Wilkins M.J."/>
            <person name="Karaoz U."/>
            <person name="Brodie E.L."/>
            <person name="Williams K.H."/>
            <person name="Hubbard S.S."/>
            <person name="Banfield J.F."/>
        </authorList>
    </citation>
    <scope>NUCLEOTIDE SEQUENCE [LARGE SCALE GENOMIC DNA]</scope>
</reference>
<evidence type="ECO:0000313" key="4">
    <source>
        <dbReference type="Proteomes" id="UP000176221"/>
    </source>
</evidence>
<keyword evidence="1" id="KW-1133">Transmembrane helix</keyword>
<dbReference type="AlphaFoldDB" id="A0A1G2N7S2"/>
<dbReference type="PANTHER" id="PTHR19328">
    <property type="entry name" value="HEDGEHOG-INTERACTING PROTEIN"/>
    <property type="match status" value="1"/>
</dbReference>
<evidence type="ECO:0000259" key="2">
    <source>
        <dbReference type="Pfam" id="PF07995"/>
    </source>
</evidence>
<dbReference type="Pfam" id="PF07995">
    <property type="entry name" value="GSDH"/>
    <property type="match status" value="1"/>
</dbReference>
<proteinExistence type="predicted"/>
<keyword evidence="1" id="KW-0812">Transmembrane</keyword>
<dbReference type="SUPFAM" id="SSF50952">
    <property type="entry name" value="Soluble quinoprotein glucose dehydrogenase"/>
    <property type="match status" value="1"/>
</dbReference>
<dbReference type="Proteomes" id="UP000176221">
    <property type="component" value="Unassembled WGS sequence"/>
</dbReference>
<feature type="domain" description="Glucose/Sorbosone dehydrogenase" evidence="2">
    <location>
        <begin position="51"/>
        <end position="350"/>
    </location>
</feature>
<name>A0A1G2N7S2_9BACT</name>
<dbReference type="InterPro" id="IPR012938">
    <property type="entry name" value="Glc/Sorbosone_DH"/>
</dbReference>
<evidence type="ECO:0000313" key="3">
    <source>
        <dbReference type="EMBL" id="OHA32154.1"/>
    </source>
</evidence>
<comment type="caution">
    <text evidence="3">The sequence shown here is derived from an EMBL/GenBank/DDBJ whole genome shotgun (WGS) entry which is preliminary data.</text>
</comment>
<gene>
    <name evidence="3" type="ORF">A2928_00480</name>
</gene>
<keyword evidence="1" id="KW-0472">Membrane</keyword>